<keyword evidence="2" id="KW-1185">Reference proteome</keyword>
<dbReference type="EMBL" id="JAUZQC010000022">
    <property type="protein sequence ID" value="KAK5850863.1"/>
    <property type="molecule type" value="Genomic_DNA"/>
</dbReference>
<dbReference type="AlphaFoldDB" id="A0AAN7WR03"/>
<dbReference type="Proteomes" id="UP001346869">
    <property type="component" value="Unassembled WGS sequence"/>
</dbReference>
<name>A0AAN7WR03_ELEMC</name>
<reference evidence="1 2" key="2">
    <citation type="journal article" date="2023" name="Mol. Biol. Evol.">
        <title>Genomics of Secondarily Temperate Adaptation in the Only Non-Antarctic Icefish.</title>
        <authorList>
            <person name="Rivera-Colon A.G."/>
            <person name="Rayamajhi N."/>
            <person name="Minhas B.F."/>
            <person name="Madrigal G."/>
            <person name="Bilyk K.T."/>
            <person name="Yoon V."/>
            <person name="Hune M."/>
            <person name="Gregory S."/>
            <person name="Cheng C.H.C."/>
            <person name="Catchen J.M."/>
        </authorList>
    </citation>
    <scope>NUCLEOTIDE SEQUENCE [LARGE SCALE GENOMIC DNA]</scope>
    <source>
        <strain evidence="1">JMC-PN-2008</strain>
    </source>
</reference>
<gene>
    <name evidence="1" type="ORF">PBY51_001702</name>
</gene>
<reference evidence="1 2" key="1">
    <citation type="journal article" date="2023" name="Genes (Basel)">
        <title>Chromosome-Level Genome Assembly and Circadian Gene Repertoire of the Patagonia Blennie Eleginops maclovinus-The Closest Ancestral Proxy of Antarctic Cryonotothenioids.</title>
        <authorList>
            <person name="Cheng C.C."/>
            <person name="Rivera-Colon A.G."/>
            <person name="Minhas B.F."/>
            <person name="Wilson L."/>
            <person name="Rayamajhi N."/>
            <person name="Vargas-Chacoff L."/>
            <person name="Catchen J.M."/>
        </authorList>
    </citation>
    <scope>NUCLEOTIDE SEQUENCE [LARGE SCALE GENOMIC DNA]</scope>
    <source>
        <strain evidence="1">JMC-PN-2008</strain>
    </source>
</reference>
<proteinExistence type="predicted"/>
<evidence type="ECO:0000313" key="2">
    <source>
        <dbReference type="Proteomes" id="UP001346869"/>
    </source>
</evidence>
<protein>
    <submittedName>
        <fullName evidence="1">Uncharacterized protein</fullName>
    </submittedName>
</protein>
<accession>A0AAN7WR03</accession>
<comment type="caution">
    <text evidence="1">The sequence shown here is derived from an EMBL/GenBank/DDBJ whole genome shotgun (WGS) entry which is preliminary data.</text>
</comment>
<evidence type="ECO:0000313" key="1">
    <source>
        <dbReference type="EMBL" id="KAK5850863.1"/>
    </source>
</evidence>
<sequence>MRRRTGGVVVKQPSAFPLDECSFLPSQLFLPPNSPSLVPTAQSRATIPPSLSNRFSLVNCNVSPCCPHSRLDRVCRWGSPLGQEASLGQAREPQCRSRYLASTVGFQMSRGPPDA</sequence>
<organism evidence="1 2">
    <name type="scientific">Eleginops maclovinus</name>
    <name type="common">Patagonian blennie</name>
    <name type="synonym">Eleginus maclovinus</name>
    <dbReference type="NCBI Taxonomy" id="56733"/>
    <lineage>
        <taxon>Eukaryota</taxon>
        <taxon>Metazoa</taxon>
        <taxon>Chordata</taxon>
        <taxon>Craniata</taxon>
        <taxon>Vertebrata</taxon>
        <taxon>Euteleostomi</taxon>
        <taxon>Actinopterygii</taxon>
        <taxon>Neopterygii</taxon>
        <taxon>Teleostei</taxon>
        <taxon>Neoteleostei</taxon>
        <taxon>Acanthomorphata</taxon>
        <taxon>Eupercaria</taxon>
        <taxon>Perciformes</taxon>
        <taxon>Notothenioidei</taxon>
        <taxon>Eleginopidae</taxon>
        <taxon>Eleginops</taxon>
    </lineage>
</organism>